<accession>A0AA38X3P3</accession>
<evidence type="ECO:0000313" key="1">
    <source>
        <dbReference type="EMBL" id="KAJ9606195.1"/>
    </source>
</evidence>
<dbReference type="Gene3D" id="3.30.420.10">
    <property type="entry name" value="Ribonuclease H-like superfamily/Ribonuclease H"/>
    <property type="match status" value="1"/>
</dbReference>
<dbReference type="AlphaFoldDB" id="A0AA38X3P3"/>
<dbReference type="Proteomes" id="UP001172673">
    <property type="component" value="Unassembled WGS sequence"/>
</dbReference>
<gene>
    <name evidence="1" type="ORF">H2200_009156</name>
</gene>
<evidence type="ECO:0000313" key="2">
    <source>
        <dbReference type="Proteomes" id="UP001172673"/>
    </source>
</evidence>
<sequence length="243" mass="26708">RMGGETSPKLSQSKMMEMQSKPIYLALILHTSVDHLHRQGAGIGVVQRVECAMTGITKSQLIPSQQRKYSFTREKLVVDNVKTAGRAEMLAVVHALGLARATMKRGCPKTAQVQRVNVFSDSLKAVQTINYHLKHGLESLDGVKSTNDGSMIKRVVTKVRELSRLGLEVAVAMSDGKDKAEAKARTIARQKGRKACKSRHRLRLAHANLVKSQQETAGDREACDLASRPKIHDRPNTTPVIVG</sequence>
<comment type="caution">
    <text evidence="1">The sequence shown here is derived from an EMBL/GenBank/DDBJ whole genome shotgun (WGS) entry which is preliminary data.</text>
</comment>
<protein>
    <submittedName>
        <fullName evidence="1">Uncharacterized protein</fullName>
    </submittedName>
</protein>
<reference evidence="1" key="1">
    <citation type="submission" date="2022-10" db="EMBL/GenBank/DDBJ databases">
        <title>Culturing micro-colonial fungi from biological soil crusts in the Mojave desert and describing Neophaeococcomyces mojavensis, and introducing the new genera and species Taxawa tesnikishii.</title>
        <authorList>
            <person name="Kurbessoian T."/>
            <person name="Stajich J.E."/>
        </authorList>
    </citation>
    <scope>NUCLEOTIDE SEQUENCE</scope>
    <source>
        <strain evidence="1">TK_41</strain>
    </source>
</reference>
<proteinExistence type="predicted"/>
<dbReference type="GO" id="GO:0003676">
    <property type="term" value="F:nucleic acid binding"/>
    <property type="evidence" value="ECO:0007669"/>
    <property type="project" value="InterPro"/>
</dbReference>
<dbReference type="EMBL" id="JAPDRK010000014">
    <property type="protein sequence ID" value="KAJ9606195.1"/>
    <property type="molecule type" value="Genomic_DNA"/>
</dbReference>
<name>A0AA38X3P3_9EURO</name>
<feature type="non-terminal residue" evidence="1">
    <location>
        <position position="1"/>
    </location>
</feature>
<keyword evidence="2" id="KW-1185">Reference proteome</keyword>
<dbReference type="InterPro" id="IPR036397">
    <property type="entry name" value="RNaseH_sf"/>
</dbReference>
<organism evidence="1 2">
    <name type="scientific">Cladophialophora chaetospira</name>
    <dbReference type="NCBI Taxonomy" id="386627"/>
    <lineage>
        <taxon>Eukaryota</taxon>
        <taxon>Fungi</taxon>
        <taxon>Dikarya</taxon>
        <taxon>Ascomycota</taxon>
        <taxon>Pezizomycotina</taxon>
        <taxon>Eurotiomycetes</taxon>
        <taxon>Chaetothyriomycetidae</taxon>
        <taxon>Chaetothyriales</taxon>
        <taxon>Herpotrichiellaceae</taxon>
        <taxon>Cladophialophora</taxon>
    </lineage>
</organism>